<evidence type="ECO:0000313" key="1">
    <source>
        <dbReference type="EMBL" id="RNA35166.1"/>
    </source>
</evidence>
<accession>A0A3M7SHC4</accession>
<proteinExistence type="predicted"/>
<protein>
    <submittedName>
        <fullName evidence="1">Uncharacterized protein</fullName>
    </submittedName>
</protein>
<dbReference type="EMBL" id="REGN01001368">
    <property type="protein sequence ID" value="RNA35166.1"/>
    <property type="molecule type" value="Genomic_DNA"/>
</dbReference>
<gene>
    <name evidence="1" type="ORF">BpHYR1_018174</name>
</gene>
<dbReference type="Proteomes" id="UP000276133">
    <property type="component" value="Unassembled WGS sequence"/>
</dbReference>
<comment type="caution">
    <text evidence="1">The sequence shown here is derived from an EMBL/GenBank/DDBJ whole genome shotgun (WGS) entry which is preliminary data.</text>
</comment>
<dbReference type="OrthoDB" id="10044090at2759"/>
<sequence>MSALAFTKYYENLAYDEKFIQFNRFAKLNLIRQRVKLNTNFETSFNIAKAKDCFVSNLCINESFLENDRFTKDSFNKIYNFLKSPKHDETALARSIFLVHLSKSSADYLIFGLFFKIFDSIDLVKPYRDVDINHELNFLYELFLKLKHNRVVQEIILKTVQSICGQNVHLNFNELKMFFFKCSIEKLRGFAGIGRIYVGYRPFLNMLKELTNFFPKEDARLIIKLEFLRIFVNLATQSMIRSVKNDLNYWNPKLFGKYNQVNKKYRLNIGNKAEENLFRIQINWFQSGLKGTSLKLDQWKQFYKSLITDLVRPDHIKSEDMGIINKNNQNFLMGIDFF</sequence>
<dbReference type="AlphaFoldDB" id="A0A3M7SHC4"/>
<name>A0A3M7SHC4_BRAPC</name>
<organism evidence="1 2">
    <name type="scientific">Brachionus plicatilis</name>
    <name type="common">Marine rotifer</name>
    <name type="synonym">Brachionus muelleri</name>
    <dbReference type="NCBI Taxonomy" id="10195"/>
    <lineage>
        <taxon>Eukaryota</taxon>
        <taxon>Metazoa</taxon>
        <taxon>Spiralia</taxon>
        <taxon>Gnathifera</taxon>
        <taxon>Rotifera</taxon>
        <taxon>Eurotatoria</taxon>
        <taxon>Monogononta</taxon>
        <taxon>Pseudotrocha</taxon>
        <taxon>Ploima</taxon>
        <taxon>Brachionidae</taxon>
        <taxon>Brachionus</taxon>
    </lineage>
</organism>
<reference evidence="1 2" key="1">
    <citation type="journal article" date="2018" name="Sci. Rep.">
        <title>Genomic signatures of local adaptation to the degree of environmental predictability in rotifers.</title>
        <authorList>
            <person name="Franch-Gras L."/>
            <person name="Hahn C."/>
            <person name="Garcia-Roger E.M."/>
            <person name="Carmona M.J."/>
            <person name="Serra M."/>
            <person name="Gomez A."/>
        </authorList>
    </citation>
    <scope>NUCLEOTIDE SEQUENCE [LARGE SCALE GENOMIC DNA]</scope>
    <source>
        <strain evidence="1">HYR1</strain>
    </source>
</reference>
<keyword evidence="2" id="KW-1185">Reference proteome</keyword>
<evidence type="ECO:0000313" key="2">
    <source>
        <dbReference type="Proteomes" id="UP000276133"/>
    </source>
</evidence>